<dbReference type="Gramene" id="PNT61266">
    <property type="protein sequence ID" value="PNT61266"/>
    <property type="gene ID" value="BRADI_5g13029v3"/>
</dbReference>
<sequence>MDARSHRTAARPGAPRLAPRAGRPAGLPRSPSPASARPRPIPAGTDVRVPARPVDRRSSFCRTPFRRLSAAQTRIRSHCGRSPWAPPRHRRPRCRLAGCWAPPPDVSLVRPPPVAAAAHEQGQACRRGHIQLQPARRRRRAGALQSRRATPPPSRRRILPVQIHSGFCSSQTTSGFRSSQFILSSLPFFSFLPFLISQRILARNSDVNRTRWHCIGVINWFVVLGNW</sequence>
<dbReference type="EMBL" id="CM000884">
    <property type="protein sequence ID" value="PNT61266.1"/>
    <property type="molecule type" value="Genomic_DNA"/>
</dbReference>
<reference evidence="2 3" key="1">
    <citation type="journal article" date="2010" name="Nature">
        <title>Genome sequencing and analysis of the model grass Brachypodium distachyon.</title>
        <authorList>
            <consortium name="International Brachypodium Initiative"/>
        </authorList>
    </citation>
    <scope>NUCLEOTIDE SEQUENCE [LARGE SCALE GENOMIC DNA]</scope>
    <source>
        <strain evidence="2 3">Bd21</strain>
    </source>
</reference>
<feature type="region of interest" description="Disordered" evidence="1">
    <location>
        <begin position="1"/>
        <end position="55"/>
    </location>
</feature>
<protein>
    <submittedName>
        <fullName evidence="2 3">Uncharacterized protein</fullName>
    </submittedName>
</protein>
<proteinExistence type="predicted"/>
<feature type="compositionally biased region" description="Low complexity" evidence="1">
    <location>
        <begin position="10"/>
        <end position="52"/>
    </location>
</feature>
<dbReference type="AlphaFoldDB" id="A0A2K2CGW9"/>
<keyword evidence="4" id="KW-1185">Reference proteome</keyword>
<evidence type="ECO:0000313" key="3">
    <source>
        <dbReference type="EnsemblPlants" id="PNT61266"/>
    </source>
</evidence>
<reference evidence="3" key="3">
    <citation type="submission" date="2018-08" db="UniProtKB">
        <authorList>
            <consortium name="EnsemblPlants"/>
        </authorList>
    </citation>
    <scope>IDENTIFICATION</scope>
    <source>
        <strain evidence="3">cv. Bd21</strain>
    </source>
</reference>
<gene>
    <name evidence="2" type="ORF">BRADI_5g13029v3</name>
</gene>
<evidence type="ECO:0000313" key="4">
    <source>
        <dbReference type="Proteomes" id="UP000008810"/>
    </source>
</evidence>
<dbReference type="InParanoid" id="A0A2K2CGW9"/>
<dbReference type="Proteomes" id="UP000008810">
    <property type="component" value="Chromosome 5"/>
</dbReference>
<feature type="region of interest" description="Disordered" evidence="1">
    <location>
        <begin position="135"/>
        <end position="155"/>
    </location>
</feature>
<evidence type="ECO:0000313" key="2">
    <source>
        <dbReference type="EMBL" id="PNT61266.1"/>
    </source>
</evidence>
<dbReference type="EnsemblPlants" id="PNT61266">
    <property type="protein sequence ID" value="PNT61266"/>
    <property type="gene ID" value="BRADI_5g13029v3"/>
</dbReference>
<name>A0A2K2CGW9_BRADI</name>
<evidence type="ECO:0000256" key="1">
    <source>
        <dbReference type="SAM" id="MobiDB-lite"/>
    </source>
</evidence>
<reference evidence="2" key="2">
    <citation type="submission" date="2017-06" db="EMBL/GenBank/DDBJ databases">
        <title>WGS assembly of Brachypodium distachyon.</title>
        <authorList>
            <consortium name="The International Brachypodium Initiative"/>
            <person name="Lucas S."/>
            <person name="Harmon-Smith M."/>
            <person name="Lail K."/>
            <person name="Tice H."/>
            <person name="Grimwood J."/>
            <person name="Bruce D."/>
            <person name="Barry K."/>
            <person name="Shu S."/>
            <person name="Lindquist E."/>
            <person name="Wang M."/>
            <person name="Pitluck S."/>
            <person name="Vogel J.P."/>
            <person name="Garvin D.F."/>
            <person name="Mockler T.C."/>
            <person name="Schmutz J."/>
            <person name="Rokhsar D."/>
            <person name="Bevan M.W."/>
        </authorList>
    </citation>
    <scope>NUCLEOTIDE SEQUENCE</scope>
    <source>
        <strain evidence="2">Bd21</strain>
    </source>
</reference>
<accession>A0A2K2CGW9</accession>
<organism evidence="2">
    <name type="scientific">Brachypodium distachyon</name>
    <name type="common">Purple false brome</name>
    <name type="synonym">Trachynia distachya</name>
    <dbReference type="NCBI Taxonomy" id="15368"/>
    <lineage>
        <taxon>Eukaryota</taxon>
        <taxon>Viridiplantae</taxon>
        <taxon>Streptophyta</taxon>
        <taxon>Embryophyta</taxon>
        <taxon>Tracheophyta</taxon>
        <taxon>Spermatophyta</taxon>
        <taxon>Magnoliopsida</taxon>
        <taxon>Liliopsida</taxon>
        <taxon>Poales</taxon>
        <taxon>Poaceae</taxon>
        <taxon>BOP clade</taxon>
        <taxon>Pooideae</taxon>
        <taxon>Stipodae</taxon>
        <taxon>Brachypodieae</taxon>
        <taxon>Brachypodium</taxon>
    </lineage>
</organism>